<dbReference type="RefSeq" id="WP_120642305.1">
    <property type="nucleotide sequence ID" value="NZ_RAWB01000033.1"/>
</dbReference>
<feature type="signal peptide" evidence="1">
    <location>
        <begin position="1"/>
        <end position="30"/>
    </location>
</feature>
<gene>
    <name evidence="2" type="ORF">D7V93_05235</name>
</gene>
<name>A0A3A8QCL4_9BACT</name>
<evidence type="ECO:0000256" key="1">
    <source>
        <dbReference type="SAM" id="SignalP"/>
    </source>
</evidence>
<accession>A0A3A8QCL4</accession>
<proteinExistence type="predicted"/>
<keyword evidence="3" id="KW-1185">Reference proteome</keyword>
<protein>
    <recommendedName>
        <fullName evidence="4">DUF4390 domain-containing protein</fullName>
    </recommendedName>
</protein>
<keyword evidence="1" id="KW-0732">Signal</keyword>
<organism evidence="2 3">
    <name type="scientific">Corallococcus llansteffanensis</name>
    <dbReference type="NCBI Taxonomy" id="2316731"/>
    <lineage>
        <taxon>Bacteria</taxon>
        <taxon>Pseudomonadati</taxon>
        <taxon>Myxococcota</taxon>
        <taxon>Myxococcia</taxon>
        <taxon>Myxococcales</taxon>
        <taxon>Cystobacterineae</taxon>
        <taxon>Myxococcaceae</taxon>
        <taxon>Corallococcus</taxon>
    </lineage>
</organism>
<reference evidence="3" key="1">
    <citation type="submission" date="2018-09" db="EMBL/GenBank/DDBJ databases">
        <authorList>
            <person name="Livingstone P.G."/>
            <person name="Whitworth D.E."/>
        </authorList>
    </citation>
    <scope>NUCLEOTIDE SEQUENCE [LARGE SCALE GENOMIC DNA]</scope>
    <source>
        <strain evidence="3">CA051B</strain>
    </source>
</reference>
<dbReference type="AlphaFoldDB" id="A0A3A8QCL4"/>
<sequence>MAPRYGTGGRWRLLAALTASVGLLPSGARADEARATCTATLAGRRVVVRPEARAFVTPELDRLVRLGMAGKLEVHLTLFRRRALWFDARMDGAQVTQVLAFTRAGYLLDGRPLAGGVATLELERVAWTLDDRPEPDERFVVQVEVRLQVVTAASLGRVAAWLTQGAPAGTAPDERSALTGTLLRSVAEDLARGASTRCDVLRPP</sequence>
<evidence type="ECO:0000313" key="3">
    <source>
        <dbReference type="Proteomes" id="UP000272888"/>
    </source>
</evidence>
<comment type="caution">
    <text evidence="2">The sequence shown here is derived from an EMBL/GenBank/DDBJ whole genome shotgun (WGS) entry which is preliminary data.</text>
</comment>
<evidence type="ECO:0008006" key="4">
    <source>
        <dbReference type="Google" id="ProtNLM"/>
    </source>
</evidence>
<feature type="chain" id="PRO_5017465940" description="DUF4390 domain-containing protein" evidence="1">
    <location>
        <begin position="31"/>
        <end position="204"/>
    </location>
</feature>
<evidence type="ECO:0000313" key="2">
    <source>
        <dbReference type="EMBL" id="RKH65868.1"/>
    </source>
</evidence>
<dbReference type="EMBL" id="RAWB01000033">
    <property type="protein sequence ID" value="RKH65868.1"/>
    <property type="molecule type" value="Genomic_DNA"/>
</dbReference>
<dbReference type="Proteomes" id="UP000272888">
    <property type="component" value="Unassembled WGS sequence"/>
</dbReference>